<evidence type="ECO:0000256" key="3">
    <source>
        <dbReference type="ARBA" id="ARBA00023015"/>
    </source>
</evidence>
<dbReference type="PANTHER" id="PTHR36206:SF4">
    <property type="entry name" value="HYPOTHETICAL CONSERVED PROTEIN (EUROFUNG)-RELATED"/>
    <property type="match status" value="1"/>
</dbReference>
<evidence type="ECO:0000256" key="4">
    <source>
        <dbReference type="ARBA" id="ARBA00023125"/>
    </source>
</evidence>
<evidence type="ECO:0000256" key="1">
    <source>
        <dbReference type="ARBA" id="ARBA00022723"/>
    </source>
</evidence>
<dbReference type="GeneID" id="42060077"/>
<dbReference type="InterPro" id="IPR001138">
    <property type="entry name" value="Zn2Cys6_DnaBD"/>
</dbReference>
<evidence type="ECO:0000313" key="8">
    <source>
        <dbReference type="EMBL" id="CZR45604.1"/>
    </source>
</evidence>
<proteinExistence type="predicted"/>
<protein>
    <recommendedName>
        <fullName evidence="7">Zn(2)-C6 fungal-type domain-containing protein</fullName>
    </recommendedName>
</protein>
<dbReference type="Pfam" id="PF00172">
    <property type="entry name" value="Zn_clus"/>
    <property type="match status" value="1"/>
</dbReference>
<organism evidence="8 9">
    <name type="scientific">Fusarium proliferatum (strain ET1)</name>
    <name type="common">Orchid endophyte fungus</name>
    <dbReference type="NCBI Taxonomy" id="1227346"/>
    <lineage>
        <taxon>Eukaryota</taxon>
        <taxon>Fungi</taxon>
        <taxon>Dikarya</taxon>
        <taxon>Ascomycota</taxon>
        <taxon>Pezizomycotina</taxon>
        <taxon>Sordariomycetes</taxon>
        <taxon>Hypocreomycetidae</taxon>
        <taxon>Hypocreales</taxon>
        <taxon>Nectriaceae</taxon>
        <taxon>Fusarium</taxon>
        <taxon>Fusarium fujikuroi species complex</taxon>
    </lineage>
</organism>
<keyword evidence="4" id="KW-0238">DNA-binding</keyword>
<dbReference type="SUPFAM" id="SSF57701">
    <property type="entry name" value="Zn2/Cys6 DNA-binding domain"/>
    <property type="match status" value="1"/>
</dbReference>
<evidence type="ECO:0000256" key="5">
    <source>
        <dbReference type="ARBA" id="ARBA00023163"/>
    </source>
</evidence>
<dbReference type="Pfam" id="PF11951">
    <property type="entry name" value="Fungal_trans_2"/>
    <property type="match status" value="1"/>
</dbReference>
<keyword evidence="6" id="KW-0539">Nucleus</keyword>
<keyword evidence="1" id="KW-0479">Metal-binding</keyword>
<name>A0A1L7VYV8_FUSPR</name>
<comment type="caution">
    <text evidence="8">The sequence shown here is derived from an EMBL/GenBank/DDBJ whole genome shotgun (WGS) entry which is preliminary data.</text>
</comment>
<keyword evidence="2" id="KW-0862">Zinc</keyword>
<accession>A0A1L7VYV8</accession>
<feature type="domain" description="Zn(2)-C6 fungal-type" evidence="7">
    <location>
        <begin position="76"/>
        <end position="103"/>
    </location>
</feature>
<dbReference type="VEuPathDB" id="FungiDB:FPRO_15220"/>
<keyword evidence="5" id="KW-0804">Transcription</keyword>
<reference evidence="9" key="1">
    <citation type="journal article" date="2016" name="Genome Biol. Evol.">
        <title>Comparative 'omics' of the Fusarium fujikuroi species complex highlights differences in genetic potential and metabolite synthesis.</title>
        <authorList>
            <person name="Niehaus E.-M."/>
            <person name="Muensterkoetter M."/>
            <person name="Proctor R.H."/>
            <person name="Brown D.W."/>
            <person name="Sharon A."/>
            <person name="Idan Y."/>
            <person name="Oren-Young L."/>
            <person name="Sieber C.M."/>
            <person name="Novak O."/>
            <person name="Pencik A."/>
            <person name="Tarkowska D."/>
            <person name="Hromadova K."/>
            <person name="Freeman S."/>
            <person name="Maymon M."/>
            <person name="Elazar M."/>
            <person name="Youssef S.A."/>
            <person name="El-Shabrawy E.S.M."/>
            <person name="Shalaby A.B.A."/>
            <person name="Houterman P."/>
            <person name="Brock N.L."/>
            <person name="Burkhardt I."/>
            <person name="Tsavkelova E.A."/>
            <person name="Dickschat J.S."/>
            <person name="Galuszka P."/>
            <person name="Gueldener U."/>
            <person name="Tudzynski B."/>
        </authorList>
    </citation>
    <scope>NUCLEOTIDE SEQUENCE [LARGE SCALE GENOMIC DNA]</scope>
    <source>
        <strain evidence="9">ET1</strain>
    </source>
</reference>
<dbReference type="RefSeq" id="XP_031086138.1">
    <property type="nucleotide sequence ID" value="XM_031220484.1"/>
</dbReference>
<dbReference type="GO" id="GO:0000981">
    <property type="term" value="F:DNA-binding transcription factor activity, RNA polymerase II-specific"/>
    <property type="evidence" value="ECO:0007669"/>
    <property type="project" value="InterPro"/>
</dbReference>
<gene>
    <name evidence="8" type="ORF">FPRO_15220</name>
</gene>
<dbReference type="Gene3D" id="4.10.240.10">
    <property type="entry name" value="Zn(2)-C6 fungal-type DNA-binding domain"/>
    <property type="match status" value="1"/>
</dbReference>
<evidence type="ECO:0000259" key="7">
    <source>
        <dbReference type="Pfam" id="PF00172"/>
    </source>
</evidence>
<evidence type="ECO:0000256" key="2">
    <source>
        <dbReference type="ARBA" id="ARBA00022833"/>
    </source>
</evidence>
<dbReference type="GO" id="GO:0008270">
    <property type="term" value="F:zinc ion binding"/>
    <property type="evidence" value="ECO:0007669"/>
    <property type="project" value="InterPro"/>
</dbReference>
<evidence type="ECO:0000256" key="6">
    <source>
        <dbReference type="ARBA" id="ARBA00023242"/>
    </source>
</evidence>
<dbReference type="CDD" id="cd00067">
    <property type="entry name" value="GAL4"/>
    <property type="match status" value="1"/>
</dbReference>
<dbReference type="InterPro" id="IPR036864">
    <property type="entry name" value="Zn2-C6_fun-type_DNA-bd_sf"/>
</dbReference>
<keyword evidence="9" id="KW-1185">Reference proteome</keyword>
<sequence length="562" mass="62490">MSHFMHIAYENSRPLGVSGAGNGRCHRVSKSENHQRPNNGVARCIGCSEENEKQCSKEENRLPNMPVSILLIFSHHKRRIRCDESKPSCAKCLRSGWICDYGTASASSESESSPAMISGLPALLPIASYSIPFKIPGSQKDRRLLHYFCVQGSEDISGFLASDFWSQTVLQAGHEDLVVRQALVAMCSLHLDYISSSPERASVASPETLSLYGKALRSLGKRIAQPSDGTTRTALVCCILFYCCESAIGDRNAALQHLSNGLKLLVSAQREKVADESKGIESLTTIFERLDMQASFFEDDRIPILASPEYKYGEPDHGLLPPRKVFLGLEDAQQRLVKLQAWLYNFVNKNAEFYQEPKESLTLDILEERSSLEQGYNAWIEGINEFENRDQHDGQTLHGIRTLLVHFHVCKMILQSKFPQDHGVFGASPNPAAHHILDLAETLLEHTLQVNASPSATKTPRRNFSLETGVVAPLFALAIKCSDDSVATRAAQMLASSQRREGLYDAQTMSHIINELKRSRDSATQIKEENRSGLEAVTPLEYHIPEQYDGGGIDKLLWSMSL</sequence>
<dbReference type="EMBL" id="FJOF01000009">
    <property type="protein sequence ID" value="CZR45604.1"/>
    <property type="molecule type" value="Genomic_DNA"/>
</dbReference>
<dbReference type="PANTHER" id="PTHR36206">
    <property type="entry name" value="ASPERCRYPTIN BIOSYNTHESIS CLUSTER-SPECIFIC TRANSCRIPTION REGULATOR ATNN-RELATED"/>
    <property type="match status" value="1"/>
</dbReference>
<dbReference type="InterPro" id="IPR021858">
    <property type="entry name" value="Fun_TF"/>
</dbReference>
<dbReference type="Proteomes" id="UP000183971">
    <property type="component" value="Unassembled WGS sequence"/>
</dbReference>
<evidence type="ECO:0000313" key="9">
    <source>
        <dbReference type="Proteomes" id="UP000183971"/>
    </source>
</evidence>
<keyword evidence="3" id="KW-0805">Transcription regulation</keyword>
<dbReference type="GO" id="GO:0003677">
    <property type="term" value="F:DNA binding"/>
    <property type="evidence" value="ECO:0007669"/>
    <property type="project" value="UniProtKB-KW"/>
</dbReference>
<dbReference type="InterPro" id="IPR052360">
    <property type="entry name" value="Transcr_Regulatory_Proteins"/>
</dbReference>
<dbReference type="AlphaFoldDB" id="A0A1L7VYV8"/>